<dbReference type="NCBIfam" id="NF000596">
    <property type="entry name" value="PRK00015.1-4"/>
    <property type="match status" value="1"/>
</dbReference>
<proteinExistence type="inferred from homology"/>
<evidence type="ECO:0000256" key="10">
    <source>
        <dbReference type="ARBA" id="ARBA00022723"/>
    </source>
</evidence>
<dbReference type="PANTHER" id="PTHR10954">
    <property type="entry name" value="RIBONUCLEASE H2 SUBUNIT A"/>
    <property type="match status" value="1"/>
</dbReference>
<evidence type="ECO:0000256" key="5">
    <source>
        <dbReference type="ARBA" id="ARBA00007383"/>
    </source>
</evidence>
<evidence type="ECO:0000256" key="9">
    <source>
        <dbReference type="ARBA" id="ARBA00022722"/>
    </source>
</evidence>
<dbReference type="PROSITE" id="PS51975">
    <property type="entry name" value="RNASE_H_2"/>
    <property type="match status" value="1"/>
</dbReference>
<comment type="cofactor">
    <cofactor evidence="2">
        <name>Mg(2+)</name>
        <dbReference type="ChEBI" id="CHEBI:18420"/>
    </cofactor>
</comment>
<reference evidence="19" key="3">
    <citation type="submission" date="2021-06" db="EMBL/GenBank/DDBJ databases">
        <title>Genomic Description and Analysis of Intracellular Bacteria, Candidatus Berkiella cookevillensis and Candidatus Berkiella aquae.</title>
        <authorList>
            <person name="Kidane D.T."/>
            <person name="Mehari Y.T."/>
            <person name="Rice F.C."/>
            <person name="Arivett B.A."/>
            <person name="Farone A.L."/>
            <person name="Berk S.G."/>
            <person name="Farone M.B."/>
        </authorList>
    </citation>
    <scope>NUCLEOTIDE SEQUENCE</scope>
    <source>
        <strain evidence="19">CC99</strain>
    </source>
</reference>
<dbReference type="NCBIfam" id="NF000594">
    <property type="entry name" value="PRK00015.1-1"/>
    <property type="match status" value="1"/>
</dbReference>
<name>A0A0Q9YHF2_9GAMM</name>
<keyword evidence="12 14" id="KW-0378">Hydrolase</keyword>
<comment type="cofactor">
    <cofactor evidence="14 15">
        <name>Mn(2+)</name>
        <dbReference type="ChEBI" id="CHEBI:29035"/>
    </cofactor>
    <cofactor evidence="14 15">
        <name>Mg(2+)</name>
        <dbReference type="ChEBI" id="CHEBI:18420"/>
    </cofactor>
    <text evidence="14 15">Manganese or magnesium. Binds 1 divalent metal ion per monomer in the absence of substrate. May bind a second metal ion after substrate binding.</text>
</comment>
<evidence type="ECO:0000256" key="15">
    <source>
        <dbReference type="PROSITE-ProRule" id="PRU01319"/>
    </source>
</evidence>
<dbReference type="AlphaFoldDB" id="A0A0Q9YHF2"/>
<dbReference type="CDD" id="cd07182">
    <property type="entry name" value="RNase_HII_bacteria_HII_like"/>
    <property type="match status" value="1"/>
</dbReference>
<dbReference type="InterPro" id="IPR024567">
    <property type="entry name" value="RNase_HII/HIII_dom"/>
</dbReference>
<keyword evidence="11 14" id="KW-0255">Endonuclease</keyword>
<dbReference type="GO" id="GO:0003723">
    <property type="term" value="F:RNA binding"/>
    <property type="evidence" value="ECO:0007669"/>
    <property type="project" value="UniProtKB-UniRule"/>
</dbReference>
<evidence type="ECO:0000256" key="16">
    <source>
        <dbReference type="RuleBase" id="RU003515"/>
    </source>
</evidence>
<dbReference type="PATRIC" id="fig|1590042.3.peg.287"/>
<dbReference type="Proteomes" id="UP000051494">
    <property type="component" value="Unassembled WGS sequence"/>
</dbReference>
<sequence length="191" mass="20871">MIIAGCDEVGRGPLAGPVMAAAVILPASYDLPGLTDSKKLSEKKRERLFDAIKEQAVAWTVAEASVEEIDEINILQASLLAMKRAIETLSITPNKVLVDGNMCPKIQLDCEAIVGGDLTIPSISAASIIAKVTRDRLMLELDQKYPKYGLKANKGYPTKIHCVAIQEHGPCIIHRKSFAPIRDMIKQYEQS</sequence>
<comment type="function">
    <text evidence="3 14 16">Endonuclease that specifically degrades the RNA of RNA-DNA hybrids.</text>
</comment>
<dbReference type="GO" id="GO:0006298">
    <property type="term" value="P:mismatch repair"/>
    <property type="evidence" value="ECO:0007669"/>
    <property type="project" value="TreeGrafter"/>
</dbReference>
<accession>A0A0Q9YHF2</accession>
<evidence type="ECO:0000256" key="7">
    <source>
        <dbReference type="ARBA" id="ARBA00019179"/>
    </source>
</evidence>
<evidence type="ECO:0000256" key="11">
    <source>
        <dbReference type="ARBA" id="ARBA00022759"/>
    </source>
</evidence>
<dbReference type="Pfam" id="PF01351">
    <property type="entry name" value="RNase_HII"/>
    <property type="match status" value="1"/>
</dbReference>
<dbReference type="GO" id="GO:0043137">
    <property type="term" value="P:DNA replication, removal of RNA primer"/>
    <property type="evidence" value="ECO:0007669"/>
    <property type="project" value="TreeGrafter"/>
</dbReference>
<evidence type="ECO:0000256" key="3">
    <source>
        <dbReference type="ARBA" id="ARBA00004065"/>
    </source>
</evidence>
<dbReference type="PANTHER" id="PTHR10954:SF18">
    <property type="entry name" value="RIBONUCLEASE HII"/>
    <property type="match status" value="1"/>
</dbReference>
<dbReference type="RefSeq" id="WP_057622862.1">
    <property type="nucleotide sequence ID" value="NZ_LKHV02000001.1"/>
</dbReference>
<keyword evidence="8 14" id="KW-0963">Cytoplasm</keyword>
<evidence type="ECO:0000256" key="4">
    <source>
        <dbReference type="ARBA" id="ARBA00004496"/>
    </source>
</evidence>
<keyword evidence="20" id="KW-1185">Reference proteome</keyword>
<protein>
    <recommendedName>
        <fullName evidence="7 14">Ribonuclease HII</fullName>
        <shortName evidence="14">RNase HII</shortName>
        <ecNumber evidence="6 14">3.1.26.4</ecNumber>
    </recommendedName>
</protein>
<dbReference type="GO" id="GO:0032299">
    <property type="term" value="C:ribonuclease H2 complex"/>
    <property type="evidence" value="ECO:0007669"/>
    <property type="project" value="TreeGrafter"/>
</dbReference>
<evidence type="ECO:0000256" key="12">
    <source>
        <dbReference type="ARBA" id="ARBA00022801"/>
    </source>
</evidence>
<organism evidence="18">
    <name type="scientific">Candidatus Berkiella cookevillensis</name>
    <dbReference type="NCBI Taxonomy" id="437022"/>
    <lineage>
        <taxon>Bacteria</taxon>
        <taxon>Pseudomonadati</taxon>
        <taxon>Pseudomonadota</taxon>
        <taxon>Gammaproteobacteria</taxon>
        <taxon>Candidatus Berkiellales</taxon>
        <taxon>Candidatus Berkiellaceae</taxon>
        <taxon>Candidatus Berkiella</taxon>
    </lineage>
</organism>
<evidence type="ECO:0000256" key="14">
    <source>
        <dbReference type="HAMAP-Rule" id="MF_00052"/>
    </source>
</evidence>
<dbReference type="EMBL" id="LKHV02000001">
    <property type="protein sequence ID" value="MCS5708370.1"/>
    <property type="molecule type" value="Genomic_DNA"/>
</dbReference>
<dbReference type="InterPro" id="IPR022898">
    <property type="entry name" value="RNase_HII"/>
</dbReference>
<keyword evidence="9 14" id="KW-0540">Nuclease</keyword>
<evidence type="ECO:0000259" key="17">
    <source>
        <dbReference type="PROSITE" id="PS51975"/>
    </source>
</evidence>
<evidence type="ECO:0000256" key="8">
    <source>
        <dbReference type="ARBA" id="ARBA00022490"/>
    </source>
</evidence>
<feature type="domain" description="RNase H type-2" evidence="17">
    <location>
        <begin position="1"/>
        <end position="190"/>
    </location>
</feature>
<dbReference type="STRING" id="437022.CC99x_00274"/>
<dbReference type="GO" id="GO:0030145">
    <property type="term" value="F:manganese ion binding"/>
    <property type="evidence" value="ECO:0007669"/>
    <property type="project" value="UniProtKB-UniRule"/>
</dbReference>
<reference evidence="18" key="1">
    <citation type="submission" date="2015-09" db="EMBL/GenBank/DDBJ databases">
        <title>Draft Genome Sequences of Two Novel Amoeba-resistant Intranuclear Bacteria, Candidatus Berkiella cookevillensis and Candidatus Berkiella aquae.</title>
        <authorList>
            <person name="Mehari Y.T."/>
            <person name="Arivett B.A."/>
            <person name="Farone A.L."/>
            <person name="Gunderson J.H."/>
            <person name="Farone M.B."/>
        </authorList>
    </citation>
    <scope>NUCLEOTIDE SEQUENCE [LARGE SCALE GENOMIC DNA]</scope>
    <source>
        <strain evidence="18">CC99</strain>
    </source>
</reference>
<dbReference type="EMBL" id="LKHV01000001">
    <property type="protein sequence ID" value="KRG20053.1"/>
    <property type="molecule type" value="Genomic_DNA"/>
</dbReference>
<evidence type="ECO:0000256" key="1">
    <source>
        <dbReference type="ARBA" id="ARBA00000077"/>
    </source>
</evidence>
<evidence type="ECO:0000313" key="19">
    <source>
        <dbReference type="EMBL" id="MCS5708370.1"/>
    </source>
</evidence>
<evidence type="ECO:0000256" key="6">
    <source>
        <dbReference type="ARBA" id="ARBA00012180"/>
    </source>
</evidence>
<dbReference type="GO" id="GO:0005737">
    <property type="term" value="C:cytoplasm"/>
    <property type="evidence" value="ECO:0007669"/>
    <property type="project" value="UniProtKB-SubCell"/>
</dbReference>
<keyword evidence="10 14" id="KW-0479">Metal-binding</keyword>
<gene>
    <name evidence="14 18" type="primary">rnhB</name>
    <name evidence="18" type="ORF">CC99x_00274</name>
    <name evidence="19" type="ORF">CC99x_005565</name>
</gene>
<feature type="binding site" evidence="14 15">
    <location>
        <position position="7"/>
    </location>
    <ligand>
        <name>a divalent metal cation</name>
        <dbReference type="ChEBI" id="CHEBI:60240"/>
    </ligand>
</feature>
<dbReference type="InterPro" id="IPR036397">
    <property type="entry name" value="RNaseH_sf"/>
</dbReference>
<comment type="caution">
    <text evidence="18">The sequence shown here is derived from an EMBL/GenBank/DDBJ whole genome shotgun (WGS) entry which is preliminary data.</text>
</comment>
<feature type="binding site" evidence="14 15">
    <location>
        <position position="99"/>
    </location>
    <ligand>
        <name>a divalent metal cation</name>
        <dbReference type="ChEBI" id="CHEBI:60240"/>
    </ligand>
</feature>
<dbReference type="FunFam" id="3.30.420.10:FF:000006">
    <property type="entry name" value="Ribonuclease HII"/>
    <property type="match status" value="1"/>
</dbReference>
<comment type="catalytic activity">
    <reaction evidence="1 14 15 16">
        <text>Endonucleolytic cleavage to 5'-phosphomonoester.</text>
        <dbReference type="EC" id="3.1.26.4"/>
    </reaction>
</comment>
<comment type="similarity">
    <text evidence="5 14 16">Belongs to the RNase HII family.</text>
</comment>
<dbReference type="InterPro" id="IPR001352">
    <property type="entry name" value="RNase_HII/HIII"/>
</dbReference>
<dbReference type="HAMAP" id="MF_00052_B">
    <property type="entry name" value="RNase_HII_B"/>
    <property type="match status" value="1"/>
</dbReference>
<evidence type="ECO:0000313" key="18">
    <source>
        <dbReference type="EMBL" id="KRG20053.1"/>
    </source>
</evidence>
<evidence type="ECO:0000256" key="2">
    <source>
        <dbReference type="ARBA" id="ARBA00001946"/>
    </source>
</evidence>
<comment type="subcellular location">
    <subcellularLocation>
        <location evidence="4 14">Cytoplasm</location>
    </subcellularLocation>
</comment>
<dbReference type="InterPro" id="IPR012337">
    <property type="entry name" value="RNaseH-like_sf"/>
</dbReference>
<dbReference type="NCBIfam" id="NF000595">
    <property type="entry name" value="PRK00015.1-3"/>
    <property type="match status" value="1"/>
</dbReference>
<keyword evidence="13 14" id="KW-0464">Manganese</keyword>
<evidence type="ECO:0000313" key="20">
    <source>
        <dbReference type="Proteomes" id="UP000051494"/>
    </source>
</evidence>
<feature type="binding site" evidence="14 15">
    <location>
        <position position="8"/>
    </location>
    <ligand>
        <name>a divalent metal cation</name>
        <dbReference type="ChEBI" id="CHEBI:60240"/>
    </ligand>
</feature>
<dbReference type="OrthoDB" id="9803420at2"/>
<reference evidence="19" key="2">
    <citation type="journal article" date="2016" name="Genome Announc.">
        <title>Draft Genome Sequences of Two Novel Amoeba-Resistant Intranuclear Bacteria, 'Candidatus Berkiella cookevillensis' and 'Candidatus Berkiella aquae'.</title>
        <authorList>
            <person name="Mehari Y.T."/>
            <person name="Arivett B.A."/>
            <person name="Farone A.L."/>
            <person name="Gunderson J.H."/>
            <person name="Farone M.B."/>
        </authorList>
    </citation>
    <scope>NUCLEOTIDE SEQUENCE</scope>
    <source>
        <strain evidence="19">CC99</strain>
    </source>
</reference>
<dbReference type="EC" id="3.1.26.4" evidence="6 14"/>
<dbReference type="SUPFAM" id="SSF53098">
    <property type="entry name" value="Ribonuclease H-like"/>
    <property type="match status" value="1"/>
</dbReference>
<dbReference type="GO" id="GO:0004523">
    <property type="term" value="F:RNA-DNA hybrid ribonuclease activity"/>
    <property type="evidence" value="ECO:0007669"/>
    <property type="project" value="UniProtKB-UniRule"/>
</dbReference>
<dbReference type="Gene3D" id="3.30.420.10">
    <property type="entry name" value="Ribonuclease H-like superfamily/Ribonuclease H"/>
    <property type="match status" value="1"/>
</dbReference>
<evidence type="ECO:0000256" key="13">
    <source>
        <dbReference type="ARBA" id="ARBA00023211"/>
    </source>
</evidence>